<protein>
    <submittedName>
        <fullName evidence="2">Uncharacterized protein</fullName>
    </submittedName>
</protein>
<reference evidence="2" key="1">
    <citation type="submission" date="2022-06" db="EMBL/GenBank/DDBJ databases">
        <title>Uncovering the hologenomic basis of an extraordinary plant invasion.</title>
        <authorList>
            <person name="Bieker V.C."/>
            <person name="Martin M.D."/>
            <person name="Gilbert T."/>
            <person name="Hodgins K."/>
            <person name="Battlay P."/>
            <person name="Petersen B."/>
            <person name="Wilson J."/>
        </authorList>
    </citation>
    <scope>NUCLEOTIDE SEQUENCE</scope>
    <source>
        <strain evidence="2">AA19_3_7</strain>
        <tissue evidence="2">Leaf</tissue>
    </source>
</reference>
<accession>A0AAD5CH89</accession>
<name>A0AAD5CH89_AMBAR</name>
<organism evidence="2 3">
    <name type="scientific">Ambrosia artemisiifolia</name>
    <name type="common">Common ragweed</name>
    <dbReference type="NCBI Taxonomy" id="4212"/>
    <lineage>
        <taxon>Eukaryota</taxon>
        <taxon>Viridiplantae</taxon>
        <taxon>Streptophyta</taxon>
        <taxon>Embryophyta</taxon>
        <taxon>Tracheophyta</taxon>
        <taxon>Spermatophyta</taxon>
        <taxon>Magnoliopsida</taxon>
        <taxon>eudicotyledons</taxon>
        <taxon>Gunneridae</taxon>
        <taxon>Pentapetalae</taxon>
        <taxon>asterids</taxon>
        <taxon>campanulids</taxon>
        <taxon>Asterales</taxon>
        <taxon>Asteraceae</taxon>
        <taxon>Asteroideae</taxon>
        <taxon>Heliantheae alliance</taxon>
        <taxon>Heliantheae</taxon>
        <taxon>Ambrosia</taxon>
    </lineage>
</organism>
<dbReference type="EMBL" id="JAMZMK010008122">
    <property type="protein sequence ID" value="KAI7741872.1"/>
    <property type="molecule type" value="Genomic_DNA"/>
</dbReference>
<sequence length="43" mass="4872">MVDEEAVRVAGMPWLLLLLYLNAYSPDIKCYCSFPNSLATSLY</sequence>
<dbReference type="AlphaFoldDB" id="A0AAD5CH89"/>
<keyword evidence="3" id="KW-1185">Reference proteome</keyword>
<comment type="caution">
    <text evidence="2">The sequence shown here is derived from an EMBL/GenBank/DDBJ whole genome shotgun (WGS) entry which is preliminary data.</text>
</comment>
<proteinExistence type="predicted"/>
<gene>
    <name evidence="1" type="ORF">M8C21_005069</name>
    <name evidence="2" type="ORF">M8C21_005070</name>
</gene>
<dbReference type="EMBL" id="JAMZMK010008122">
    <property type="protein sequence ID" value="KAI7741871.1"/>
    <property type="molecule type" value="Genomic_DNA"/>
</dbReference>
<evidence type="ECO:0000313" key="1">
    <source>
        <dbReference type="EMBL" id="KAI7741871.1"/>
    </source>
</evidence>
<evidence type="ECO:0000313" key="2">
    <source>
        <dbReference type="EMBL" id="KAI7741872.1"/>
    </source>
</evidence>
<dbReference type="Proteomes" id="UP001206925">
    <property type="component" value="Unassembled WGS sequence"/>
</dbReference>
<evidence type="ECO:0000313" key="3">
    <source>
        <dbReference type="Proteomes" id="UP001206925"/>
    </source>
</evidence>